<proteinExistence type="predicted"/>
<evidence type="ECO:0000313" key="1">
    <source>
        <dbReference type="EMBL" id="WEX85410.1"/>
    </source>
</evidence>
<protein>
    <submittedName>
        <fullName evidence="1">Uncharacterized protein</fullName>
    </submittedName>
</protein>
<keyword evidence="2" id="KW-1185">Reference proteome</keyword>
<sequence>MTAAEASILWRGELKSKHLGEPIGTREGSTSVNKGITRFGLGVPIGLHKRDCEDNVMVADAKRSINIRPRA</sequence>
<accession>A0ABY8D3F2</accession>
<dbReference type="EMBL" id="CP120372">
    <property type="protein sequence ID" value="WEX85410.1"/>
    <property type="molecule type" value="Genomic_DNA"/>
</dbReference>
<name>A0ABY8D3F2_9HYPH</name>
<reference evidence="1 2" key="1">
    <citation type="submission" date="2023-03" db="EMBL/GenBank/DDBJ databases">
        <authorList>
            <person name="Kaur S."/>
            <person name="Espinosa-Saiz D."/>
            <person name="Velazquez E."/>
            <person name="Menendez E."/>
            <person name="diCenzo G.C."/>
        </authorList>
    </citation>
    <scope>NUCLEOTIDE SEQUENCE [LARGE SCALE GENOMIC DNA]</scope>
    <source>
        <strain evidence="1 2">LMG 27395</strain>
        <plasmid evidence="1 2">unnamed</plasmid>
    </source>
</reference>
<gene>
    <name evidence="1" type="ORF">PYH38_006371</name>
</gene>
<dbReference type="RefSeq" id="WP_280736321.1">
    <property type="nucleotide sequence ID" value="NZ_CP120369.1"/>
</dbReference>
<keyword evidence="1" id="KW-0614">Plasmid</keyword>
<geneLocation type="plasmid" evidence="1 2">
    <name>unnamed</name>
</geneLocation>
<dbReference type="Proteomes" id="UP001235547">
    <property type="component" value="Plasmid unnamed"/>
</dbReference>
<organism evidence="1 2">
    <name type="scientific">Sinorhizobium numidicum</name>
    <dbReference type="NCBI Taxonomy" id="680248"/>
    <lineage>
        <taxon>Bacteria</taxon>
        <taxon>Pseudomonadati</taxon>
        <taxon>Pseudomonadota</taxon>
        <taxon>Alphaproteobacteria</taxon>
        <taxon>Hyphomicrobiales</taxon>
        <taxon>Rhizobiaceae</taxon>
        <taxon>Sinorhizobium/Ensifer group</taxon>
        <taxon>Sinorhizobium</taxon>
    </lineage>
</organism>
<evidence type="ECO:0000313" key="2">
    <source>
        <dbReference type="Proteomes" id="UP001235547"/>
    </source>
</evidence>